<dbReference type="PANTHER" id="PTHR14226">
    <property type="entry name" value="NEUROPATHY TARGET ESTERASE/SWISS CHEESE D.MELANOGASTER"/>
    <property type="match status" value="1"/>
</dbReference>
<feature type="region of interest" description="Disordered" evidence="7">
    <location>
        <begin position="778"/>
        <end position="857"/>
    </location>
</feature>
<comment type="caution">
    <text evidence="9">The sequence shown here is derived from an EMBL/GenBank/DDBJ whole genome shotgun (WGS) entry which is preliminary data.</text>
</comment>
<accession>A0A1Y2F060</accession>
<feature type="region of interest" description="Disordered" evidence="7">
    <location>
        <begin position="699"/>
        <end position="762"/>
    </location>
</feature>
<evidence type="ECO:0000256" key="7">
    <source>
        <dbReference type="SAM" id="MobiDB-lite"/>
    </source>
</evidence>
<reference evidence="9 10" key="1">
    <citation type="submission" date="2016-07" db="EMBL/GenBank/DDBJ databases">
        <title>Pervasive Adenine N6-methylation of Active Genes in Fungi.</title>
        <authorList>
            <consortium name="DOE Joint Genome Institute"/>
            <person name="Mondo S.J."/>
            <person name="Dannebaum R.O."/>
            <person name="Kuo R.C."/>
            <person name="Labutti K."/>
            <person name="Haridas S."/>
            <person name="Kuo A."/>
            <person name="Salamov A."/>
            <person name="Ahrendt S.R."/>
            <person name="Lipzen A."/>
            <person name="Sullivan W."/>
            <person name="Andreopoulos W.B."/>
            <person name="Clum A."/>
            <person name="Lindquist E."/>
            <person name="Daum C."/>
            <person name="Ramamoorthy G.K."/>
            <person name="Gryganskyi A."/>
            <person name="Culley D."/>
            <person name="Magnuson J.K."/>
            <person name="James T.Y."/>
            <person name="O'Malley M.A."/>
            <person name="Stajich J.E."/>
            <person name="Spatafora J.W."/>
            <person name="Visel A."/>
            <person name="Grigoriev I.V."/>
        </authorList>
    </citation>
    <scope>NUCLEOTIDE SEQUENCE [LARGE SCALE GENOMIC DNA]</scope>
    <source>
        <strain evidence="9 10">62-1032</strain>
    </source>
</reference>
<comment type="function">
    <text evidence="6">Lipid hydrolase.</text>
</comment>
<evidence type="ECO:0000256" key="4">
    <source>
        <dbReference type="ARBA" id="ARBA00023098"/>
    </source>
</evidence>
<evidence type="ECO:0000256" key="3">
    <source>
        <dbReference type="ARBA" id="ARBA00022963"/>
    </source>
</evidence>
<evidence type="ECO:0000256" key="1">
    <source>
        <dbReference type="ARBA" id="ARBA00006104"/>
    </source>
</evidence>
<feature type="domain" description="PNPLA" evidence="8">
    <location>
        <begin position="319"/>
        <end position="510"/>
    </location>
</feature>
<feature type="compositionally biased region" description="Gly residues" evidence="7">
    <location>
        <begin position="782"/>
        <end position="793"/>
    </location>
</feature>
<dbReference type="EC" id="3.1.1.-" evidence="6"/>
<dbReference type="InterPro" id="IPR016035">
    <property type="entry name" value="Acyl_Trfase/lysoPLipase"/>
</dbReference>
<organism evidence="9 10">
    <name type="scientific">Leucosporidium creatinivorum</name>
    <dbReference type="NCBI Taxonomy" id="106004"/>
    <lineage>
        <taxon>Eukaryota</taxon>
        <taxon>Fungi</taxon>
        <taxon>Dikarya</taxon>
        <taxon>Basidiomycota</taxon>
        <taxon>Pucciniomycotina</taxon>
        <taxon>Microbotryomycetes</taxon>
        <taxon>Leucosporidiales</taxon>
        <taxon>Leucosporidium</taxon>
    </lineage>
</organism>
<dbReference type="GO" id="GO:0006641">
    <property type="term" value="P:triglyceride metabolic process"/>
    <property type="evidence" value="ECO:0007669"/>
    <property type="project" value="UniProtKB-ARBA"/>
</dbReference>
<dbReference type="GO" id="GO:0004806">
    <property type="term" value="F:triacylglycerol lipase activity"/>
    <property type="evidence" value="ECO:0007669"/>
    <property type="project" value="InterPro"/>
</dbReference>
<comment type="subcellular location">
    <subcellularLocation>
        <location evidence="6">Membrane</location>
        <topology evidence="6">Single-pass membrane protein</topology>
    </subcellularLocation>
</comment>
<dbReference type="PROSITE" id="PS51635">
    <property type="entry name" value="PNPLA"/>
    <property type="match status" value="1"/>
</dbReference>
<evidence type="ECO:0000259" key="8">
    <source>
        <dbReference type="PROSITE" id="PS51635"/>
    </source>
</evidence>
<feature type="active site" description="Nucleophile" evidence="5">
    <location>
        <position position="352"/>
    </location>
</feature>
<dbReference type="GO" id="GO:0016740">
    <property type="term" value="F:transferase activity"/>
    <property type="evidence" value="ECO:0007669"/>
    <property type="project" value="UniProtKB-KW"/>
</dbReference>
<keyword evidence="2 5" id="KW-0378">Hydrolase</keyword>
<protein>
    <recommendedName>
        <fullName evidence="6">Patatin-like phospholipase domain-containing protein</fullName>
        <ecNumber evidence="6">3.1.1.-</ecNumber>
    </recommendedName>
</protein>
<dbReference type="Pfam" id="PF11815">
    <property type="entry name" value="DUF3336"/>
    <property type="match status" value="1"/>
</dbReference>
<keyword evidence="3 5" id="KW-0442">Lipid degradation</keyword>
<name>A0A1Y2F060_9BASI</name>
<dbReference type="InterPro" id="IPR050301">
    <property type="entry name" value="NTE"/>
</dbReference>
<keyword evidence="4 5" id="KW-0443">Lipid metabolism</keyword>
<dbReference type="CDD" id="cd07232">
    <property type="entry name" value="Pat_PLPL"/>
    <property type="match status" value="1"/>
</dbReference>
<dbReference type="InterPro" id="IPR021771">
    <property type="entry name" value="Triacylglycerol_lipase_N"/>
</dbReference>
<dbReference type="SUPFAM" id="SSF52151">
    <property type="entry name" value="FabD/lysophospholipase-like"/>
    <property type="match status" value="1"/>
</dbReference>
<evidence type="ECO:0000313" key="9">
    <source>
        <dbReference type="EMBL" id="ORY77272.1"/>
    </source>
</evidence>
<feature type="compositionally biased region" description="Low complexity" evidence="7">
    <location>
        <begin position="13"/>
        <end position="39"/>
    </location>
</feature>
<gene>
    <name evidence="9" type="ORF">BCR35DRAFT_305579</name>
</gene>
<dbReference type="InterPro" id="IPR002641">
    <property type="entry name" value="PNPLA_dom"/>
</dbReference>
<evidence type="ECO:0000313" key="10">
    <source>
        <dbReference type="Proteomes" id="UP000193467"/>
    </source>
</evidence>
<keyword evidence="10" id="KW-1185">Reference proteome</keyword>
<dbReference type="OrthoDB" id="15478at2759"/>
<dbReference type="STRING" id="106004.A0A1Y2F060"/>
<sequence>MEADLSQPPPSSSPSRTQPSSSTRPATKRTSTAASSSAAGLNDDRSRRRRKEWDLHGADLTWNWVDERDMTVLGEALADEPTDLLGDVSPDTGAGHQHQQSQSYEKIRAVSDFAPIKEKVRRGPKRRRDIVREGWAYHVSRWPLLALIFSVIFLEFLGYLIVRQLVNVIEYVSAWRGYRGKLRLALRNSTSFQEWRAHALALDDHLHFNDWKRSAPNAYYDSPLIRRVLKSLKELREKEDVEGVCAVLHAALRSNFAGVESFRLYSETFYGTKELVEEYVEEIARSISFVRQAPQSLISLEEKQDFFRSSAKNLGASALCLSGGASFGYYHFGVVRALLDTGLLPRVVTGTSAGAIVAALTCTRTDDELRQMLVPELADRITACSEPFSVWAKRAWRTGARFDTVEWARKASFFTLGSMTFKEAFERTGRILNVSVIPYDTHSPTKLLNYLTAPDCVIYTAVIASAAVPGILNPVVLLTKNKDGTVQPWEFQGKHKDGSLRVDIPLHSLHLLYNVNFSIVSQVNPHIHLFHFAPRGAPGRPVSHRKGKGWRGGFLLSAAEQFLKIELTKNFRVIRDLELLPELGGQNWSAVFLQKFEGTVTIWPKSRVWDWFRLLTDPDREELARMMRVGQGVTWPKIKMIENRLKIERQIDLGREEVHRQLENSGHLTLHHRSSSFDMYQRAADADDGLPEELLDQDVGTTDEEEDESATNLAISEHLLEGARSPILSPRERQSHSPARSRDRSAPPSPQTSQPSQSTLTKRRQAILARLGLKHALQAGGRANGNGNGGGSRSAGMFANEEDSDAGLLSGNETGGEGEGSKSRIAGAGGKRARTARERELMNDLGGATSSEDEGGR</sequence>
<evidence type="ECO:0000256" key="5">
    <source>
        <dbReference type="PROSITE-ProRule" id="PRU01161"/>
    </source>
</evidence>
<keyword evidence="9" id="KW-0808">Transferase</keyword>
<proteinExistence type="inferred from homology"/>
<feature type="active site" description="Proton acceptor" evidence="5">
    <location>
        <position position="497"/>
    </location>
</feature>
<feature type="short sequence motif" description="GXSXG" evidence="5">
    <location>
        <begin position="350"/>
        <end position="354"/>
    </location>
</feature>
<evidence type="ECO:0000256" key="2">
    <source>
        <dbReference type="ARBA" id="ARBA00022801"/>
    </source>
</evidence>
<dbReference type="PANTHER" id="PTHR14226:SF66">
    <property type="entry name" value="TRIACYLGLYCEROL LIPASE PTL2"/>
    <property type="match status" value="1"/>
</dbReference>
<feature type="compositionally biased region" description="Basic and acidic residues" evidence="7">
    <location>
        <begin position="730"/>
        <end position="745"/>
    </location>
</feature>
<dbReference type="GO" id="GO:0016042">
    <property type="term" value="P:lipid catabolic process"/>
    <property type="evidence" value="ECO:0007669"/>
    <property type="project" value="UniProtKB-UniRule"/>
</dbReference>
<feature type="region of interest" description="Disordered" evidence="7">
    <location>
        <begin position="1"/>
        <end position="49"/>
    </location>
</feature>
<feature type="compositionally biased region" description="Acidic residues" evidence="7">
    <location>
        <begin position="699"/>
        <end position="709"/>
    </location>
</feature>
<comment type="similarity">
    <text evidence="1 6">Belongs to the PLPL family.</text>
</comment>
<dbReference type="EMBL" id="MCGR01000032">
    <property type="protein sequence ID" value="ORY77272.1"/>
    <property type="molecule type" value="Genomic_DNA"/>
</dbReference>
<dbReference type="AlphaFoldDB" id="A0A1Y2F060"/>
<dbReference type="Proteomes" id="UP000193467">
    <property type="component" value="Unassembled WGS sequence"/>
</dbReference>
<dbReference type="InParanoid" id="A0A1Y2F060"/>
<evidence type="ECO:0000256" key="6">
    <source>
        <dbReference type="RuleBase" id="RU362055"/>
    </source>
</evidence>
<dbReference type="Gene3D" id="3.40.1090.10">
    <property type="entry name" value="Cytosolic phospholipase A2 catalytic domain"/>
    <property type="match status" value="2"/>
</dbReference>
<comment type="caution">
    <text evidence="5">Lacks conserved residue(s) required for the propagation of feature annotation.</text>
</comment>
<dbReference type="Pfam" id="PF01734">
    <property type="entry name" value="Patatin"/>
    <property type="match status" value="1"/>
</dbReference>
<dbReference type="GO" id="GO:0016020">
    <property type="term" value="C:membrane"/>
    <property type="evidence" value="ECO:0007669"/>
    <property type="project" value="UniProtKB-SubCell"/>
</dbReference>